<dbReference type="InterPro" id="IPR006571">
    <property type="entry name" value="TLDc_dom"/>
</dbReference>
<evidence type="ECO:0000313" key="2">
    <source>
        <dbReference type="Proteomes" id="UP000046392"/>
    </source>
</evidence>
<proteinExistence type="predicted"/>
<name>A0A0N5B9D9_STREA</name>
<keyword evidence="2" id="KW-1185">Reference proteome</keyword>
<dbReference type="Pfam" id="PF07534">
    <property type="entry name" value="TLD"/>
    <property type="match status" value="1"/>
</dbReference>
<dbReference type="WBParaSite" id="SPAL_0000265500.1">
    <property type="protein sequence ID" value="SPAL_0000265500.1"/>
    <property type="gene ID" value="SPAL_0000265500"/>
</dbReference>
<dbReference type="Proteomes" id="UP000046392">
    <property type="component" value="Unplaced"/>
</dbReference>
<feature type="domain" description="TLDc" evidence="1">
    <location>
        <begin position="167"/>
        <end position="312"/>
    </location>
</feature>
<dbReference type="AlphaFoldDB" id="A0A0N5B9D9"/>
<evidence type="ECO:0000259" key="1">
    <source>
        <dbReference type="PROSITE" id="PS51886"/>
    </source>
</evidence>
<dbReference type="SMART" id="SM00584">
    <property type="entry name" value="TLDc"/>
    <property type="match status" value="1"/>
</dbReference>
<protein>
    <submittedName>
        <fullName evidence="3">TLDc domain-containing protein</fullName>
    </submittedName>
</protein>
<accession>A0A0N5B9D9</accession>
<organism evidence="2 3">
    <name type="scientific">Strongyloides papillosus</name>
    <name type="common">Intestinal threadworm</name>
    <dbReference type="NCBI Taxonomy" id="174720"/>
    <lineage>
        <taxon>Eukaryota</taxon>
        <taxon>Metazoa</taxon>
        <taxon>Ecdysozoa</taxon>
        <taxon>Nematoda</taxon>
        <taxon>Chromadorea</taxon>
        <taxon>Rhabditida</taxon>
        <taxon>Tylenchina</taxon>
        <taxon>Panagrolaimomorpha</taxon>
        <taxon>Strongyloidoidea</taxon>
        <taxon>Strongyloididae</taxon>
        <taxon>Strongyloides</taxon>
    </lineage>
</organism>
<reference evidence="3" key="1">
    <citation type="submission" date="2017-02" db="UniProtKB">
        <authorList>
            <consortium name="WormBaseParasite"/>
        </authorList>
    </citation>
    <scope>IDENTIFICATION</scope>
</reference>
<sequence length="377" mass="43746">MGNTESEHKRSKKSIDSKKQFIESRFATYYNELIKKYNELDVDSFTKIFGDELCSALWNYYSSPSEDSISLYTFVSKTEPLFETDHKIWEEIFKEPEEFIKACFLTGGIEERKDDEIFKDSIIGNMKKDGIYKFIQNECPRLSDGIREHVICSLTNTPKIVQEYTSSILTPFQMLFIKSSLNPVIYHNKEGKHNHNKWTKLFDSSSHGVSINRFETHVYDYKKPTVSIFKLTNDQIIVIALDEEWKNSTNTYGGNNTSIIQLKPKFEREDKSGGFRCNLKLKSAPMGISFGKILKIDKDFSNVHDIEVWGCGGEDDLVSQMKQKSWYKKEAEKRSKVPLPGAWDENPDKMILEMGGVKLTNERRDFDRPDDTIARKF</sequence>
<evidence type="ECO:0000313" key="3">
    <source>
        <dbReference type="WBParaSite" id="SPAL_0000265500.1"/>
    </source>
</evidence>
<dbReference type="PROSITE" id="PS51886">
    <property type="entry name" value="TLDC"/>
    <property type="match status" value="1"/>
</dbReference>